<dbReference type="HOGENOM" id="CLU_701476_0_0_7"/>
<keyword evidence="1" id="KW-0472">Membrane</keyword>
<evidence type="ECO:0000313" key="3">
    <source>
        <dbReference type="Proteomes" id="UP000019140"/>
    </source>
</evidence>
<evidence type="ECO:0000256" key="1">
    <source>
        <dbReference type="SAM" id="Phobius"/>
    </source>
</evidence>
<sequence>MTDNMTIQNSGMEESSMIEELENQPEVDHFIERINHMSNEELLQDIMRHEKEVRGIDWQALYAEGSSGQLKARQMAADYVDQLQSQLDVQDGFITSAVASLRNATANEVEDMPMWGLAKEGAEEWRDVSGDGLERKVLHRLRTMQSIEASETAGAIANLLLNIHITGLMGRGYGEFKAARIAGQSRRVALFSSIKAVTVAATRAFVAVQVVLIIAEILLFLMAKDAVVYMILLNMTDDDLTVREIAVRNGKQIVQFGSPLAEHESNPKVLPKRDSFEDDDGTVLEETYWTGIFSARKRDLALIGTLGALRLQGNGFPNSAYVGWEIPLTLVGGGPNRCLVSAADEGNADTFAKKTQDQGVLLSRSDSPSARLTGKMHSGFGSEGYMSAIVTPI</sequence>
<accession>W4LJI2</accession>
<protein>
    <submittedName>
        <fullName evidence="2">Uncharacterized protein</fullName>
    </submittedName>
</protein>
<keyword evidence="1" id="KW-1133">Transmembrane helix</keyword>
<feature type="transmembrane region" description="Helical" evidence="1">
    <location>
        <begin position="204"/>
        <end position="223"/>
    </location>
</feature>
<comment type="caution">
    <text evidence="2">The sequence shown here is derived from an EMBL/GenBank/DDBJ whole genome shotgun (WGS) entry which is preliminary data.</text>
</comment>
<proteinExistence type="predicted"/>
<dbReference type="EMBL" id="AZHX01001974">
    <property type="protein sequence ID" value="ETW98142.1"/>
    <property type="molecule type" value="Genomic_DNA"/>
</dbReference>
<dbReference type="AlphaFoldDB" id="W4LJI2"/>
<dbReference type="Proteomes" id="UP000019140">
    <property type="component" value="Unassembled WGS sequence"/>
</dbReference>
<keyword evidence="1" id="KW-0812">Transmembrane</keyword>
<organism evidence="2 3">
    <name type="scientific">Candidatus Entotheonella gemina</name>
    <dbReference type="NCBI Taxonomy" id="1429439"/>
    <lineage>
        <taxon>Bacteria</taxon>
        <taxon>Pseudomonadati</taxon>
        <taxon>Nitrospinota/Tectimicrobiota group</taxon>
        <taxon>Candidatus Tectimicrobiota</taxon>
        <taxon>Candidatus Entotheonellia</taxon>
        <taxon>Candidatus Entotheonellales</taxon>
        <taxon>Candidatus Entotheonellaceae</taxon>
        <taxon>Candidatus Entotheonella</taxon>
    </lineage>
</organism>
<gene>
    <name evidence="2" type="ORF">ETSY2_43235</name>
</gene>
<reference evidence="2 3" key="1">
    <citation type="journal article" date="2014" name="Nature">
        <title>An environmental bacterial taxon with a large and distinct metabolic repertoire.</title>
        <authorList>
            <person name="Wilson M.C."/>
            <person name="Mori T."/>
            <person name="Ruckert C."/>
            <person name="Uria A.R."/>
            <person name="Helf M.J."/>
            <person name="Takada K."/>
            <person name="Gernert C."/>
            <person name="Steffens U.A."/>
            <person name="Heycke N."/>
            <person name="Schmitt S."/>
            <person name="Rinke C."/>
            <person name="Helfrich E.J."/>
            <person name="Brachmann A.O."/>
            <person name="Gurgui C."/>
            <person name="Wakimoto T."/>
            <person name="Kracht M."/>
            <person name="Crusemann M."/>
            <person name="Hentschel U."/>
            <person name="Abe I."/>
            <person name="Matsunaga S."/>
            <person name="Kalinowski J."/>
            <person name="Takeyama H."/>
            <person name="Piel J."/>
        </authorList>
    </citation>
    <scope>NUCLEOTIDE SEQUENCE [LARGE SCALE GENOMIC DNA]</scope>
    <source>
        <strain evidence="3">TSY2</strain>
    </source>
</reference>
<keyword evidence="3" id="KW-1185">Reference proteome</keyword>
<name>W4LJI2_9BACT</name>
<evidence type="ECO:0000313" key="2">
    <source>
        <dbReference type="EMBL" id="ETW98142.1"/>
    </source>
</evidence>